<protein>
    <submittedName>
        <fullName evidence="2">Uncharacterized protein</fullName>
    </submittedName>
</protein>
<evidence type="ECO:0000313" key="2">
    <source>
        <dbReference type="EMBL" id="MBK1656644.1"/>
    </source>
</evidence>
<name>A0ABS1CS27_9PROT</name>
<feature type="region of interest" description="Disordered" evidence="1">
    <location>
        <begin position="1"/>
        <end position="20"/>
    </location>
</feature>
<comment type="caution">
    <text evidence="2">The sequence shown here is derived from an EMBL/GenBank/DDBJ whole genome shotgun (WGS) entry which is preliminary data.</text>
</comment>
<dbReference type="Proteomes" id="UP000697995">
    <property type="component" value="Unassembled WGS sequence"/>
</dbReference>
<evidence type="ECO:0000313" key="3">
    <source>
        <dbReference type="Proteomes" id="UP000697995"/>
    </source>
</evidence>
<evidence type="ECO:0000256" key="1">
    <source>
        <dbReference type="SAM" id="MobiDB-lite"/>
    </source>
</evidence>
<sequence length="71" mass="7619">MPEDEETGPAGNERAELDEGGLGVVLQRSWVPGREAEADILEITFPDGTRQFRPAFGAVAAPQGSHRCVRA</sequence>
<dbReference type="RefSeq" id="WP_133218044.1">
    <property type="nucleotide sequence ID" value="NZ_NRSG01000001.1"/>
</dbReference>
<keyword evidence="3" id="KW-1185">Reference proteome</keyword>
<gene>
    <name evidence="2" type="ORF">CKO45_00175</name>
</gene>
<proteinExistence type="predicted"/>
<reference evidence="2 3" key="1">
    <citation type="journal article" date="2020" name="Microorganisms">
        <title>Osmotic Adaptation and Compatible Solute Biosynthesis of Phototrophic Bacteria as Revealed from Genome Analyses.</title>
        <authorList>
            <person name="Imhoff J.F."/>
            <person name="Rahn T."/>
            <person name="Kunzel S."/>
            <person name="Keller A."/>
            <person name="Neulinger S.C."/>
        </authorList>
    </citation>
    <scope>NUCLEOTIDE SEQUENCE [LARGE SCALE GENOMIC DNA]</scope>
    <source>
        <strain evidence="2 3">DSM 15382</strain>
    </source>
</reference>
<organism evidence="2 3">
    <name type="scientific">Paracraurococcus ruber</name>
    <dbReference type="NCBI Taxonomy" id="77675"/>
    <lineage>
        <taxon>Bacteria</taxon>
        <taxon>Pseudomonadati</taxon>
        <taxon>Pseudomonadota</taxon>
        <taxon>Alphaproteobacteria</taxon>
        <taxon>Acetobacterales</taxon>
        <taxon>Roseomonadaceae</taxon>
        <taxon>Paracraurococcus</taxon>
    </lineage>
</organism>
<dbReference type="EMBL" id="NRSG01000001">
    <property type="protein sequence ID" value="MBK1656644.1"/>
    <property type="molecule type" value="Genomic_DNA"/>
</dbReference>
<accession>A0ABS1CS27</accession>